<evidence type="ECO:0000313" key="3">
    <source>
        <dbReference type="Proteomes" id="UP000601435"/>
    </source>
</evidence>
<comment type="caution">
    <text evidence="2">The sequence shown here is derived from an EMBL/GenBank/DDBJ whole genome shotgun (WGS) entry which is preliminary data.</text>
</comment>
<dbReference type="Proteomes" id="UP000601435">
    <property type="component" value="Unassembled WGS sequence"/>
</dbReference>
<name>A0A813AJH4_9DINO</name>
<feature type="region of interest" description="Disordered" evidence="1">
    <location>
        <begin position="147"/>
        <end position="184"/>
    </location>
</feature>
<gene>
    <name evidence="2" type="ORF">SNEC2469_LOCUS28111</name>
</gene>
<dbReference type="EMBL" id="CAJNJA010060390">
    <property type="protein sequence ID" value="CAE7870659.1"/>
    <property type="molecule type" value="Genomic_DNA"/>
</dbReference>
<evidence type="ECO:0000256" key="1">
    <source>
        <dbReference type="SAM" id="MobiDB-lite"/>
    </source>
</evidence>
<reference evidence="2" key="1">
    <citation type="submission" date="2021-02" db="EMBL/GenBank/DDBJ databases">
        <authorList>
            <person name="Dougan E. K."/>
            <person name="Rhodes N."/>
            <person name="Thang M."/>
            <person name="Chan C."/>
        </authorList>
    </citation>
    <scope>NUCLEOTIDE SEQUENCE</scope>
</reference>
<keyword evidence="3" id="KW-1185">Reference proteome</keyword>
<protein>
    <submittedName>
        <fullName evidence="2">Uncharacterized protein</fullName>
    </submittedName>
</protein>
<sequence length="212" mass="22951">MEQKLSANIAHAIRLAKKCHAGTVASLLWDALYELNSGHSRPKPISLFTALGLAAGEDADFEVKDPSTVPVHAGDQSEDVVQPETEEMVFANQAGQDFFETMASQLIVAVETQVQAQTRSLVDRIEALERQQAGNTVFSVTDDATELGEADSAPGGMVSAEPRSTQVALKPVSHNRGLSSPRRSDAYLRALERMQAVDDESDDDLSSDTYFE</sequence>
<organism evidence="2 3">
    <name type="scientific">Symbiodinium necroappetens</name>
    <dbReference type="NCBI Taxonomy" id="1628268"/>
    <lineage>
        <taxon>Eukaryota</taxon>
        <taxon>Sar</taxon>
        <taxon>Alveolata</taxon>
        <taxon>Dinophyceae</taxon>
        <taxon>Suessiales</taxon>
        <taxon>Symbiodiniaceae</taxon>
        <taxon>Symbiodinium</taxon>
    </lineage>
</organism>
<proteinExistence type="predicted"/>
<dbReference type="AlphaFoldDB" id="A0A813AJH4"/>
<accession>A0A813AJH4</accession>
<evidence type="ECO:0000313" key="2">
    <source>
        <dbReference type="EMBL" id="CAE7870659.1"/>
    </source>
</evidence>